<keyword evidence="13" id="KW-1185">Reference proteome</keyword>
<dbReference type="AlphaFoldDB" id="H8L5N4"/>
<feature type="transmembrane region" description="Helical" evidence="11">
    <location>
        <begin position="12"/>
        <end position="39"/>
    </location>
</feature>
<keyword evidence="7 11" id="KW-0812">Transmembrane</keyword>
<dbReference type="STRING" id="767434.Fraau_2320"/>
<comment type="similarity">
    <text evidence="2">Belongs to the GSP N family.</text>
</comment>
<dbReference type="InterPro" id="IPR022792">
    <property type="entry name" value="T2SS_protein-GspN"/>
</dbReference>
<evidence type="ECO:0000256" key="1">
    <source>
        <dbReference type="ARBA" id="ARBA00004533"/>
    </source>
</evidence>
<evidence type="ECO:0000256" key="9">
    <source>
        <dbReference type="ARBA" id="ARBA00023136"/>
    </source>
</evidence>
<dbReference type="GO" id="GO:0015627">
    <property type="term" value="C:type II protein secretion system complex"/>
    <property type="evidence" value="ECO:0007669"/>
    <property type="project" value="InterPro"/>
</dbReference>
<sequence length="261" mass="28466">MERCVLNVVRYLMVWGLVISLMLLLMVAFLPASWALGWYGERLPGLRLQQVSGTVWKGQAGQVLTRAGFPLGGLRWQLSPSILLGRADLHWQLNGPRITASGQLQREADARLVIDHVRLRSTPAALAQWFGLPVMPVAGQWYLDISHAVVWHGWPMTLEAQLAWRDAGVTASGQKLALGNLLLHARSQQGVMTAELEDDGGGPLHVHGQGRLHPLGWSFQVDAAAGAHQPALAAWLAGFGVPDEHGMVDIRRSGGMLDNLQ</sequence>
<keyword evidence="6" id="KW-0997">Cell inner membrane</keyword>
<evidence type="ECO:0000256" key="4">
    <source>
        <dbReference type="ARBA" id="ARBA00022448"/>
    </source>
</evidence>
<organism evidence="12 13">
    <name type="scientific">Frateuria aurantia (strain ATCC 33424 / DSM 6220 / KCTC 2777 / LMG 1558 / NBRC 3245 / NCIMB 13370)</name>
    <name type="common">Acetobacter aurantius</name>
    <dbReference type="NCBI Taxonomy" id="767434"/>
    <lineage>
        <taxon>Bacteria</taxon>
        <taxon>Pseudomonadati</taxon>
        <taxon>Pseudomonadota</taxon>
        <taxon>Gammaproteobacteria</taxon>
        <taxon>Lysobacterales</taxon>
        <taxon>Rhodanobacteraceae</taxon>
        <taxon>Frateuria</taxon>
    </lineage>
</organism>
<accession>H8L5N4</accession>
<comment type="subcellular location">
    <subcellularLocation>
        <location evidence="1">Cell inner membrane</location>
    </subcellularLocation>
</comment>
<name>H8L5N4_FRAAD</name>
<evidence type="ECO:0000256" key="2">
    <source>
        <dbReference type="ARBA" id="ARBA00007208"/>
    </source>
</evidence>
<evidence type="ECO:0000256" key="11">
    <source>
        <dbReference type="SAM" id="Phobius"/>
    </source>
</evidence>
<dbReference type="GO" id="GO:0005886">
    <property type="term" value="C:plasma membrane"/>
    <property type="evidence" value="ECO:0007669"/>
    <property type="project" value="UniProtKB-SubCell"/>
</dbReference>
<evidence type="ECO:0000313" key="13">
    <source>
        <dbReference type="Proteomes" id="UP000005234"/>
    </source>
</evidence>
<protein>
    <recommendedName>
        <fullName evidence="3">Type II secretion system protein N</fullName>
    </recommendedName>
    <alternativeName>
        <fullName evidence="10">General secretion pathway protein N</fullName>
    </alternativeName>
</protein>
<evidence type="ECO:0000256" key="8">
    <source>
        <dbReference type="ARBA" id="ARBA00022927"/>
    </source>
</evidence>
<keyword evidence="5" id="KW-1003">Cell membrane</keyword>
<dbReference type="Proteomes" id="UP000005234">
    <property type="component" value="Chromosome"/>
</dbReference>
<dbReference type="KEGG" id="fau:Fraau_2320"/>
<evidence type="ECO:0000256" key="6">
    <source>
        <dbReference type="ARBA" id="ARBA00022519"/>
    </source>
</evidence>
<dbReference type="EMBL" id="CP003350">
    <property type="protein sequence ID" value="AFC86688.1"/>
    <property type="molecule type" value="Genomic_DNA"/>
</dbReference>
<reference evidence="12" key="1">
    <citation type="submission" date="2012-02" db="EMBL/GenBank/DDBJ databases">
        <title>The complete genome of Frateuria aurantia DSM 6220.</title>
        <authorList>
            <consortium name="US DOE Joint Genome Institute (JGI-PGF)"/>
            <person name="Lucas S."/>
            <person name="Copeland A."/>
            <person name="Lapidus A."/>
            <person name="Glavina del Rio T."/>
            <person name="Dalin E."/>
            <person name="Tice H."/>
            <person name="Bruce D."/>
            <person name="Goodwin L."/>
            <person name="Pitluck S."/>
            <person name="Peters L."/>
            <person name="Ovchinnikova G."/>
            <person name="Teshima H."/>
            <person name="Kyrpides N."/>
            <person name="Mavromatis K."/>
            <person name="Ivanova N."/>
            <person name="Brettin T."/>
            <person name="Detter J.C."/>
            <person name="Han C."/>
            <person name="Larimer F."/>
            <person name="Land M."/>
            <person name="Hauser L."/>
            <person name="Markowitz V."/>
            <person name="Cheng J.-F."/>
            <person name="Hugenholtz P."/>
            <person name="Woyke T."/>
            <person name="Wu D."/>
            <person name="Brambilla E."/>
            <person name="Klenk H.-P."/>
            <person name="Eisen J.A."/>
        </authorList>
    </citation>
    <scope>NUCLEOTIDE SEQUENCE</scope>
    <source>
        <strain evidence="12">DSM 6220</strain>
    </source>
</reference>
<evidence type="ECO:0000256" key="7">
    <source>
        <dbReference type="ARBA" id="ARBA00022692"/>
    </source>
</evidence>
<evidence type="ECO:0000313" key="12">
    <source>
        <dbReference type="EMBL" id="AFC86688.1"/>
    </source>
</evidence>
<gene>
    <name evidence="12" type="ordered locus">Fraau_2320</name>
</gene>
<keyword evidence="8" id="KW-0653">Protein transport</keyword>
<dbReference type="eggNOG" id="ENOG5030T9Y">
    <property type="taxonomic scope" value="Bacteria"/>
</dbReference>
<evidence type="ECO:0000256" key="5">
    <source>
        <dbReference type="ARBA" id="ARBA00022475"/>
    </source>
</evidence>
<keyword evidence="11" id="KW-1133">Transmembrane helix</keyword>
<evidence type="ECO:0000256" key="10">
    <source>
        <dbReference type="ARBA" id="ARBA00030772"/>
    </source>
</evidence>
<evidence type="ECO:0000256" key="3">
    <source>
        <dbReference type="ARBA" id="ARBA00021563"/>
    </source>
</evidence>
<keyword evidence="4" id="KW-0813">Transport</keyword>
<keyword evidence="9 11" id="KW-0472">Membrane</keyword>
<proteinExistence type="inferred from homology"/>
<dbReference type="Pfam" id="PF01203">
    <property type="entry name" value="T2SSN"/>
    <property type="match status" value="1"/>
</dbReference>
<dbReference type="HOGENOM" id="CLU_1064504_0_0_6"/>
<dbReference type="GO" id="GO:0015628">
    <property type="term" value="P:protein secretion by the type II secretion system"/>
    <property type="evidence" value="ECO:0007669"/>
    <property type="project" value="InterPro"/>
</dbReference>